<protein>
    <recommendedName>
        <fullName evidence="3">HMA domain-containing protein</fullName>
    </recommendedName>
</protein>
<dbReference type="HOGENOM" id="CLU_184957_0_0_2"/>
<reference evidence="1 2" key="1">
    <citation type="journal article" date="2009" name="J. Bacteriol.">
        <title>Complete genome sequence of the anaerobic, protein-degrading hyperthermophilic crenarchaeon Desulfurococcus kamchatkensis.</title>
        <authorList>
            <person name="Ravin N.V."/>
            <person name="Mardanov A.V."/>
            <person name="Beletsky A.V."/>
            <person name="Kublanov I.V."/>
            <person name="Kolganova T.V."/>
            <person name="Lebedinsky A.V."/>
            <person name="Chernyh N.A."/>
            <person name="Bonch-Osmolovskaya E.A."/>
            <person name="Skryabin K.G."/>
        </authorList>
    </citation>
    <scope>NUCLEOTIDE SEQUENCE [LARGE SCALE GENOMIC DNA]</scope>
    <source>
        <strain evidence="2">DSM 18924 / JCM 16383 / VKM B-2413 / 1221n</strain>
    </source>
</reference>
<dbReference type="Proteomes" id="UP000006903">
    <property type="component" value="Chromosome"/>
</dbReference>
<dbReference type="RefSeq" id="WP_012608934.1">
    <property type="nucleotide sequence ID" value="NC_011766.1"/>
</dbReference>
<dbReference type="eggNOG" id="arCOG08880">
    <property type="taxonomic scope" value="Archaea"/>
</dbReference>
<sequence>MSGLWTLILRIESKGCAGCITTALTHLFKIKGVSGVKVRGREILVLLNDKNLVDNVLNNPSLREYYVIKEWSIVEGDILDNRLRFALQSNTKV</sequence>
<evidence type="ECO:0000313" key="2">
    <source>
        <dbReference type="Proteomes" id="UP000006903"/>
    </source>
</evidence>
<evidence type="ECO:0000313" key="1">
    <source>
        <dbReference type="EMBL" id="ACL11593.1"/>
    </source>
</evidence>
<accession>B8D662</accession>
<dbReference type="GeneID" id="7171332"/>
<evidence type="ECO:0008006" key="3">
    <source>
        <dbReference type="Google" id="ProtNLM"/>
    </source>
</evidence>
<gene>
    <name evidence="1" type="ordered locus">DKAM_1267</name>
</gene>
<dbReference type="EMBL" id="CP001140">
    <property type="protein sequence ID" value="ACL11593.1"/>
    <property type="molecule type" value="Genomic_DNA"/>
</dbReference>
<proteinExistence type="predicted"/>
<organism evidence="1 2">
    <name type="scientific">Desulfurococcus amylolyticus (strain DSM 18924 / JCM 16383 / VKM B-2413 / 1221n)</name>
    <name type="common">Desulfurococcus kamchatkensis</name>
    <dbReference type="NCBI Taxonomy" id="490899"/>
    <lineage>
        <taxon>Archaea</taxon>
        <taxon>Thermoproteota</taxon>
        <taxon>Thermoprotei</taxon>
        <taxon>Desulfurococcales</taxon>
        <taxon>Desulfurococcaceae</taxon>
        <taxon>Desulfurococcus</taxon>
    </lineage>
</organism>
<dbReference type="STRING" id="490899.DKAM_1267"/>
<dbReference type="AlphaFoldDB" id="B8D662"/>
<dbReference type="KEGG" id="dka:DKAM_1267"/>
<name>B8D662_DESA1</name>